<evidence type="ECO:0000313" key="1">
    <source>
        <dbReference type="EMBL" id="KFD64692.1"/>
    </source>
</evidence>
<accession>A0A085N5E6</accession>
<reference evidence="1" key="1">
    <citation type="journal article" date="2014" name="Nat. Genet.">
        <title>Genome and transcriptome of the porcine whipworm Trichuris suis.</title>
        <authorList>
            <person name="Jex A.R."/>
            <person name="Nejsum P."/>
            <person name="Schwarz E.M."/>
            <person name="Hu L."/>
            <person name="Young N.D."/>
            <person name="Hall R.S."/>
            <person name="Korhonen P.K."/>
            <person name="Liao S."/>
            <person name="Thamsborg S."/>
            <person name="Xia J."/>
            <person name="Xu P."/>
            <person name="Wang S."/>
            <person name="Scheerlinck J.P."/>
            <person name="Hofmann A."/>
            <person name="Sternberg P.W."/>
            <person name="Wang J."/>
            <person name="Gasser R.B."/>
        </authorList>
    </citation>
    <scope>NUCLEOTIDE SEQUENCE [LARGE SCALE GENOMIC DNA]</scope>
    <source>
        <strain evidence="1">DCEP-RM93F</strain>
    </source>
</reference>
<proteinExistence type="predicted"/>
<protein>
    <submittedName>
        <fullName evidence="1">Uncharacterized protein</fullName>
    </submittedName>
</protein>
<dbReference type="EMBL" id="KL367552">
    <property type="protein sequence ID" value="KFD64692.1"/>
    <property type="molecule type" value="Genomic_DNA"/>
</dbReference>
<dbReference type="Proteomes" id="UP000030758">
    <property type="component" value="Unassembled WGS sequence"/>
</dbReference>
<gene>
    <name evidence="1" type="ORF">M514_23150</name>
</gene>
<dbReference type="AlphaFoldDB" id="A0A085N5E6"/>
<sequence>MDDAKSAVSTWCNTQPPGFYKERLRRWRHRLQKCLEQQAQYLTSGPYLPMYFNMVAQVGKPLPDIYDYNRVSIRFPPQKGIEALKNYQALGDMSGEHSRCRSSSVSDFYILRQV</sequence>
<name>A0A085N5E6_9BILA</name>
<organism evidence="1">
    <name type="scientific">Trichuris suis</name>
    <name type="common">pig whipworm</name>
    <dbReference type="NCBI Taxonomy" id="68888"/>
    <lineage>
        <taxon>Eukaryota</taxon>
        <taxon>Metazoa</taxon>
        <taxon>Ecdysozoa</taxon>
        <taxon>Nematoda</taxon>
        <taxon>Enoplea</taxon>
        <taxon>Dorylaimia</taxon>
        <taxon>Trichinellida</taxon>
        <taxon>Trichuridae</taxon>
        <taxon>Trichuris</taxon>
    </lineage>
</organism>